<dbReference type="GO" id="GO:0043124">
    <property type="term" value="P:negative regulation of canonical NF-kappaB signal transduction"/>
    <property type="evidence" value="ECO:0007669"/>
    <property type="project" value="InterPro"/>
</dbReference>
<dbReference type="GeneID" id="36523431"/>
<keyword evidence="2" id="KW-0597">Phosphoprotein</keyword>
<reference evidence="7 8" key="1">
    <citation type="submission" date="2017-12" db="EMBL/GenBank/DDBJ databases">
        <authorList>
            <consortium name="DOE Joint Genome Institute"/>
            <person name="Haridas S."/>
            <person name="Kjaerbolling I."/>
            <person name="Vesth T.C."/>
            <person name="Frisvad J.C."/>
            <person name="Nybo J.L."/>
            <person name="Theobald S."/>
            <person name="Kuo A."/>
            <person name="Bowyer P."/>
            <person name="Matsuda Y."/>
            <person name="Mondo S."/>
            <person name="Lyhne E.K."/>
            <person name="Kogle M.E."/>
            <person name="Clum A."/>
            <person name="Lipzen A."/>
            <person name="Salamov A."/>
            <person name="Ngan C.Y."/>
            <person name="Daum C."/>
            <person name="Chiniquy J."/>
            <person name="Barry K."/>
            <person name="LaButti K."/>
            <person name="Simmons B.A."/>
            <person name="Magnuson J.K."/>
            <person name="Mortensen U.H."/>
            <person name="Larsen T.O."/>
            <person name="Grigoriev I.V."/>
            <person name="Baker S.E."/>
            <person name="Andersen M.R."/>
            <person name="Nordberg H.P."/>
            <person name="Cantor M.N."/>
            <person name="Hua S.X."/>
        </authorList>
    </citation>
    <scope>NUCLEOTIDE SEQUENCE [LARGE SCALE GENOMIC DNA]</scope>
    <source>
        <strain evidence="7 8">CBS 102.13</strain>
    </source>
</reference>
<keyword evidence="5" id="KW-0539">Nucleus</keyword>
<accession>A0A2I2FG02</accession>
<evidence type="ECO:0000256" key="1">
    <source>
        <dbReference type="ARBA" id="ARBA00004123"/>
    </source>
</evidence>
<dbReference type="GO" id="GO:0005634">
    <property type="term" value="C:nucleus"/>
    <property type="evidence" value="ECO:0007669"/>
    <property type="project" value="UniProtKB-SubCell"/>
</dbReference>
<dbReference type="PANTHER" id="PTHR15263:SF1">
    <property type="entry name" value="NF-KAPPA-B INHIBITOR-LIKE PROTEIN 1"/>
    <property type="match status" value="1"/>
</dbReference>
<evidence type="ECO:0000256" key="2">
    <source>
        <dbReference type="ARBA" id="ARBA00022553"/>
    </source>
</evidence>
<evidence type="ECO:0000313" key="8">
    <source>
        <dbReference type="Proteomes" id="UP000234585"/>
    </source>
</evidence>
<evidence type="ECO:0000256" key="6">
    <source>
        <dbReference type="SAM" id="MobiDB-lite"/>
    </source>
</evidence>
<feature type="region of interest" description="Disordered" evidence="6">
    <location>
        <begin position="1"/>
        <end position="82"/>
    </location>
</feature>
<sequence length="342" mass="39066">MDTATPPQDPDPAVSEKDSTHPTARPKKFRFKSSTSSRRTHPRTSSEEEKHARHRAHRAKRSKHTHPRSPSPDSVYTTSSRLSPGAAFRESLFDALGDDEGAAYWETVYGQPIHTYSVPQTRGPDGELEQMDEEEYAAYVRARMWERTREGMVEEQERLRGEKARRIREEREGQKRRRGQEERDGFERAVEESLARGRERKRGRAWGVVWRRYLGSWGEVDRAVADVGADSAKGDKEGAGGEATKLRNLLFWPVESGKRRDVCREAVEEFMRHAPVPTGVDAGGVDSRELLVATLKAERVRWHPDKIQQRYGVLGIDEAVMRSVTEVFQIVDELWGEMRGQS</sequence>
<comment type="subcellular location">
    <subcellularLocation>
        <location evidence="1">Nucleus</location>
    </subcellularLocation>
</comment>
<dbReference type="AlphaFoldDB" id="A0A2I2FG02"/>
<proteinExistence type="predicted"/>
<keyword evidence="3" id="KW-0677">Repeat</keyword>
<evidence type="ECO:0000313" key="7">
    <source>
        <dbReference type="EMBL" id="PLB39519.1"/>
    </source>
</evidence>
<keyword evidence="8" id="KW-1185">Reference proteome</keyword>
<keyword evidence="4" id="KW-0040">ANK repeat</keyword>
<evidence type="ECO:0008006" key="9">
    <source>
        <dbReference type="Google" id="ProtNLM"/>
    </source>
</evidence>
<feature type="compositionally biased region" description="Polar residues" evidence="6">
    <location>
        <begin position="71"/>
        <end position="82"/>
    </location>
</feature>
<evidence type="ECO:0000256" key="5">
    <source>
        <dbReference type="ARBA" id="ARBA00023242"/>
    </source>
</evidence>
<evidence type="ECO:0000256" key="4">
    <source>
        <dbReference type="ARBA" id="ARBA00023043"/>
    </source>
</evidence>
<gene>
    <name evidence="7" type="ORF">BDW47DRAFT_124511</name>
</gene>
<dbReference type="STRING" id="41067.A0A2I2FG02"/>
<dbReference type="RefSeq" id="XP_024673531.1">
    <property type="nucleotide sequence ID" value="XM_024816271.1"/>
</dbReference>
<evidence type="ECO:0000256" key="3">
    <source>
        <dbReference type="ARBA" id="ARBA00022737"/>
    </source>
</evidence>
<dbReference type="InterPro" id="IPR038753">
    <property type="entry name" value="NFKBIL1"/>
</dbReference>
<organism evidence="7 8">
    <name type="scientific">Aspergillus candidus</name>
    <dbReference type="NCBI Taxonomy" id="41067"/>
    <lineage>
        <taxon>Eukaryota</taxon>
        <taxon>Fungi</taxon>
        <taxon>Dikarya</taxon>
        <taxon>Ascomycota</taxon>
        <taxon>Pezizomycotina</taxon>
        <taxon>Eurotiomycetes</taxon>
        <taxon>Eurotiomycetidae</taxon>
        <taxon>Eurotiales</taxon>
        <taxon>Aspergillaceae</taxon>
        <taxon>Aspergillus</taxon>
        <taxon>Aspergillus subgen. Circumdati</taxon>
    </lineage>
</organism>
<dbReference type="EMBL" id="KZ559129">
    <property type="protein sequence ID" value="PLB39519.1"/>
    <property type="molecule type" value="Genomic_DNA"/>
</dbReference>
<dbReference type="OrthoDB" id="412109at2759"/>
<feature type="region of interest" description="Disordered" evidence="6">
    <location>
        <begin position="168"/>
        <end position="187"/>
    </location>
</feature>
<protein>
    <recommendedName>
        <fullName evidence="9">J domain-containing protein</fullName>
    </recommendedName>
</protein>
<dbReference type="PANTHER" id="PTHR15263">
    <property type="entry name" value="I-KAPPA-B-LIKE PROTEIN IKBL"/>
    <property type="match status" value="1"/>
</dbReference>
<feature type="compositionally biased region" description="Basic residues" evidence="6">
    <location>
        <begin position="52"/>
        <end position="67"/>
    </location>
</feature>
<dbReference type="Proteomes" id="UP000234585">
    <property type="component" value="Unassembled WGS sequence"/>
</dbReference>
<name>A0A2I2FG02_ASPCN</name>